<evidence type="ECO:0000256" key="4">
    <source>
        <dbReference type="ARBA" id="ARBA00023136"/>
    </source>
</evidence>
<evidence type="ECO:0000313" key="7">
    <source>
        <dbReference type="EMBL" id="GGD53049.1"/>
    </source>
</evidence>
<evidence type="ECO:0000313" key="8">
    <source>
        <dbReference type="Proteomes" id="UP000614272"/>
    </source>
</evidence>
<keyword evidence="8" id="KW-1185">Reference proteome</keyword>
<feature type="transmembrane region" description="Helical" evidence="5">
    <location>
        <begin position="41"/>
        <end position="64"/>
    </location>
</feature>
<feature type="domain" description="Lipopolysaccharide assembly protein A" evidence="6">
    <location>
        <begin position="23"/>
        <end position="77"/>
    </location>
</feature>
<evidence type="ECO:0000259" key="6">
    <source>
        <dbReference type="Pfam" id="PF06305"/>
    </source>
</evidence>
<reference evidence="8" key="1">
    <citation type="journal article" date="2019" name="Int. J. Syst. Evol. Microbiol.">
        <title>The Global Catalogue of Microorganisms (GCM) 10K type strain sequencing project: providing services to taxonomists for standard genome sequencing and annotation.</title>
        <authorList>
            <consortium name="The Broad Institute Genomics Platform"/>
            <consortium name="The Broad Institute Genome Sequencing Center for Infectious Disease"/>
            <person name="Wu L."/>
            <person name="Ma J."/>
        </authorList>
    </citation>
    <scope>NUCLEOTIDE SEQUENCE [LARGE SCALE GENOMIC DNA]</scope>
    <source>
        <strain evidence="8">CGMCC 1.12923</strain>
    </source>
</reference>
<dbReference type="EMBL" id="BMGJ01000002">
    <property type="protein sequence ID" value="GGD53049.1"/>
    <property type="molecule type" value="Genomic_DNA"/>
</dbReference>
<dbReference type="Pfam" id="PF06305">
    <property type="entry name" value="LapA_dom"/>
    <property type="match status" value="1"/>
</dbReference>
<organism evidence="7 8">
    <name type="scientific">Lacimicrobium alkaliphilum</name>
    <dbReference type="NCBI Taxonomy" id="1526571"/>
    <lineage>
        <taxon>Bacteria</taxon>
        <taxon>Pseudomonadati</taxon>
        <taxon>Pseudomonadota</taxon>
        <taxon>Gammaproteobacteria</taxon>
        <taxon>Alteromonadales</taxon>
        <taxon>Alteromonadaceae</taxon>
        <taxon>Lacimicrobium</taxon>
    </lineage>
</organism>
<keyword evidence="3 5" id="KW-1133">Transmembrane helix</keyword>
<keyword evidence="4 5" id="KW-0472">Membrane</keyword>
<name>A0ABQ1QZQ0_9ALTE</name>
<evidence type="ECO:0000256" key="5">
    <source>
        <dbReference type="SAM" id="Phobius"/>
    </source>
</evidence>
<evidence type="ECO:0000256" key="2">
    <source>
        <dbReference type="ARBA" id="ARBA00022692"/>
    </source>
</evidence>
<evidence type="ECO:0000256" key="1">
    <source>
        <dbReference type="ARBA" id="ARBA00022475"/>
    </source>
</evidence>
<accession>A0ABQ1QZQ0</accession>
<gene>
    <name evidence="7" type="ORF">GCM10011357_06140</name>
</gene>
<proteinExistence type="predicted"/>
<sequence length="84" mass="9242">MKLILALLLALLVFLLALALGAQNDQLIRVNYLIAQSQLPLSALMAICFVGGVAVTVAIWLLWFMGYRLKVRRRTRTANTSPGS</sequence>
<protein>
    <recommendedName>
        <fullName evidence="6">Lipopolysaccharide assembly protein A domain-containing protein</fullName>
    </recommendedName>
</protein>
<keyword evidence="2 5" id="KW-0812">Transmembrane</keyword>
<dbReference type="InterPro" id="IPR010445">
    <property type="entry name" value="LapA_dom"/>
</dbReference>
<keyword evidence="1" id="KW-1003">Cell membrane</keyword>
<dbReference type="RefSeq" id="WP_180237078.1">
    <property type="nucleotide sequence ID" value="NZ_BMGJ01000002.1"/>
</dbReference>
<dbReference type="Proteomes" id="UP000614272">
    <property type="component" value="Unassembled WGS sequence"/>
</dbReference>
<comment type="caution">
    <text evidence="7">The sequence shown here is derived from an EMBL/GenBank/DDBJ whole genome shotgun (WGS) entry which is preliminary data.</text>
</comment>
<evidence type="ECO:0000256" key="3">
    <source>
        <dbReference type="ARBA" id="ARBA00022989"/>
    </source>
</evidence>